<feature type="transmembrane region" description="Helical" evidence="1">
    <location>
        <begin position="239"/>
        <end position="261"/>
    </location>
</feature>
<reference evidence="2" key="1">
    <citation type="submission" date="2023-03" db="EMBL/GenBank/DDBJ databases">
        <authorList>
            <person name="Shen W."/>
            <person name="Cai J."/>
        </authorList>
    </citation>
    <scope>NUCLEOTIDE SEQUENCE</scope>
    <source>
        <strain evidence="2">B226-2</strain>
    </source>
</reference>
<dbReference type="Pfam" id="PF16949">
    <property type="entry name" value="ABC_tran_2"/>
    <property type="match status" value="1"/>
</dbReference>
<comment type="caution">
    <text evidence="2">The sequence shown here is derived from an EMBL/GenBank/DDBJ whole genome shotgun (WGS) entry which is preliminary data.</text>
</comment>
<sequence length="545" mass="60376">MNKTKLWQLVSVSLRYASPQMTDKARKKGYSQKKMNRYLIGQFLLVAVLFLVLYGGMMATVNFSKMPGFFTMYLGLFAILAIAQGISVIYNIFFESRDLPAYLPLPFTQGEIFTSKILVVMLNVVPYCLPLLALFVLTGLQSQIFWPLALLLGFLAFLLLTGTLLFVGALIVLGLTRTKVFQQHKKVAITALMTLSTVGAVAGVLLLQGSMNDTDFSQMTDRTTLPIFLPTYWALKQPLTGLGALGWLVLLGVFVLLTLVIKNGFLPKLYEQLTEITTANQVTRRRSKHNRNLHQQLRSYNLQLLKEPNLLMQVLSSSVLMPVILLISMGFNFRGMLTGLSGKYVGVAFVVGIFLAYLMTNQNSFVANLISLDGPNYEFITSLPIEKKAYLKQKFLLGWLIQAVLVSLMVIAVGLVIVPVPLLIGGGLLGGLFGSLIFSLYFFARDYRLLLTNWTNVTQLFGRGGGSLLFAFALFGGMFIGAILITVYALGVGAFAFAPLNPLVIGGVLLIGTGVILYFKTQFWNKLDTLDWRRRIALGKKTQKN</sequence>
<name>A0AAW8TYS1_9ENTE</name>
<gene>
    <name evidence="2" type="ORF">P7H43_04065</name>
</gene>
<feature type="transmembrane region" description="Helical" evidence="1">
    <location>
        <begin position="423"/>
        <end position="444"/>
    </location>
</feature>
<evidence type="ECO:0000256" key="1">
    <source>
        <dbReference type="SAM" id="Phobius"/>
    </source>
</evidence>
<evidence type="ECO:0000313" key="2">
    <source>
        <dbReference type="EMBL" id="MDT2809649.1"/>
    </source>
</evidence>
<dbReference type="RefSeq" id="WP_311835102.1">
    <property type="nucleotide sequence ID" value="NZ_JARQBJ010000002.1"/>
</dbReference>
<dbReference type="AlphaFoldDB" id="A0AAW8TYS1"/>
<evidence type="ECO:0000313" key="3">
    <source>
        <dbReference type="Proteomes" id="UP001256711"/>
    </source>
</evidence>
<feature type="transmembrane region" description="Helical" evidence="1">
    <location>
        <begin position="310"/>
        <end position="331"/>
    </location>
</feature>
<dbReference type="InterPro" id="IPR031599">
    <property type="entry name" value="ABC_tran_2"/>
</dbReference>
<dbReference type="EMBL" id="JARQBJ010000002">
    <property type="protein sequence ID" value="MDT2809649.1"/>
    <property type="molecule type" value="Genomic_DNA"/>
</dbReference>
<keyword evidence="1" id="KW-0812">Transmembrane</keyword>
<feature type="transmembrane region" description="Helical" evidence="1">
    <location>
        <begin position="496"/>
        <end position="519"/>
    </location>
</feature>
<feature type="transmembrane region" description="Helical" evidence="1">
    <location>
        <begin position="343"/>
        <end position="360"/>
    </location>
</feature>
<feature type="transmembrane region" description="Helical" evidence="1">
    <location>
        <begin position="113"/>
        <end position="138"/>
    </location>
</feature>
<protein>
    <submittedName>
        <fullName evidence="2">ABC transporter</fullName>
    </submittedName>
</protein>
<dbReference type="Proteomes" id="UP001256711">
    <property type="component" value="Unassembled WGS sequence"/>
</dbReference>
<keyword evidence="1" id="KW-1133">Transmembrane helix</keyword>
<feature type="transmembrane region" description="Helical" evidence="1">
    <location>
        <begin position="395"/>
        <end position="417"/>
    </location>
</feature>
<feature type="transmembrane region" description="Helical" evidence="1">
    <location>
        <begin position="465"/>
        <end position="490"/>
    </location>
</feature>
<proteinExistence type="predicted"/>
<accession>A0AAW8TYS1</accession>
<feature type="transmembrane region" description="Helical" evidence="1">
    <location>
        <begin position="144"/>
        <end position="175"/>
    </location>
</feature>
<feature type="transmembrane region" description="Helical" evidence="1">
    <location>
        <begin position="187"/>
        <end position="207"/>
    </location>
</feature>
<keyword evidence="1" id="KW-0472">Membrane</keyword>
<feature type="transmembrane region" description="Helical" evidence="1">
    <location>
        <begin position="69"/>
        <end position="93"/>
    </location>
</feature>
<feature type="transmembrane region" description="Helical" evidence="1">
    <location>
        <begin position="38"/>
        <end position="57"/>
    </location>
</feature>
<organism evidence="2 3">
    <name type="scientific">Enterococcus asini</name>
    <dbReference type="NCBI Taxonomy" id="57732"/>
    <lineage>
        <taxon>Bacteria</taxon>
        <taxon>Bacillati</taxon>
        <taxon>Bacillota</taxon>
        <taxon>Bacilli</taxon>
        <taxon>Lactobacillales</taxon>
        <taxon>Enterococcaceae</taxon>
        <taxon>Enterococcus</taxon>
    </lineage>
</organism>